<reference evidence="9" key="1">
    <citation type="journal article" date="2019" name="Plant Biotechnol. J.">
        <title>Genome sequencing of the Australian wild diploid species Gossypium australe highlights disease resistance and delayed gland morphogenesis.</title>
        <authorList>
            <person name="Cai Y."/>
            <person name="Cai X."/>
            <person name="Wang Q."/>
            <person name="Wang P."/>
            <person name="Zhang Y."/>
            <person name="Cai C."/>
            <person name="Xu Y."/>
            <person name="Wang K."/>
            <person name="Zhou Z."/>
            <person name="Wang C."/>
            <person name="Geng S."/>
            <person name="Li B."/>
            <person name="Dong Q."/>
            <person name="Hou Y."/>
            <person name="Wang H."/>
            <person name="Ai P."/>
            <person name="Liu Z."/>
            <person name="Yi F."/>
            <person name="Sun M."/>
            <person name="An G."/>
            <person name="Cheng J."/>
            <person name="Zhang Y."/>
            <person name="Shi Q."/>
            <person name="Xie Y."/>
            <person name="Shi X."/>
            <person name="Chang Y."/>
            <person name="Huang F."/>
            <person name="Chen Y."/>
            <person name="Hong S."/>
            <person name="Mi L."/>
            <person name="Sun Q."/>
            <person name="Zhang L."/>
            <person name="Zhou B."/>
            <person name="Peng R."/>
            <person name="Zhang X."/>
            <person name="Liu F."/>
        </authorList>
    </citation>
    <scope>NUCLEOTIDE SEQUENCE [LARGE SCALE GENOMIC DNA]</scope>
    <source>
        <strain evidence="9">cv. PA1801</strain>
    </source>
</reference>
<keyword evidence="2" id="KW-0548">Nucleotidyltransferase</keyword>
<comment type="caution">
    <text evidence="8">The sequence shown here is derived from an EMBL/GenBank/DDBJ whole genome shotgun (WGS) entry which is preliminary data.</text>
</comment>
<keyword evidence="6" id="KW-0695">RNA-directed DNA polymerase</keyword>
<keyword evidence="5" id="KW-0378">Hydrolase</keyword>
<dbReference type="GO" id="GO:0003964">
    <property type="term" value="F:RNA-directed DNA polymerase activity"/>
    <property type="evidence" value="ECO:0007669"/>
    <property type="project" value="UniProtKB-KW"/>
</dbReference>
<dbReference type="SUPFAM" id="SSF56672">
    <property type="entry name" value="DNA/RNA polymerases"/>
    <property type="match status" value="1"/>
</dbReference>
<name>A0A5B6VVQ5_9ROSI</name>
<dbReference type="Gene3D" id="3.30.70.270">
    <property type="match status" value="2"/>
</dbReference>
<dbReference type="GO" id="GO:0004519">
    <property type="term" value="F:endonuclease activity"/>
    <property type="evidence" value="ECO:0007669"/>
    <property type="project" value="UniProtKB-KW"/>
</dbReference>
<evidence type="ECO:0000256" key="5">
    <source>
        <dbReference type="ARBA" id="ARBA00022801"/>
    </source>
</evidence>
<dbReference type="InterPro" id="IPR041373">
    <property type="entry name" value="RT_RNaseH"/>
</dbReference>
<feature type="domain" description="Reverse transcriptase RNase H-like" evidence="7">
    <location>
        <begin position="179"/>
        <end position="259"/>
    </location>
</feature>
<dbReference type="InterPro" id="IPR043128">
    <property type="entry name" value="Rev_trsase/Diguanyl_cyclase"/>
</dbReference>
<gene>
    <name evidence="8" type="ORF">EPI10_023473</name>
</gene>
<protein>
    <submittedName>
        <fullName evidence="8">DNA/RNA polymerases superfamily protein</fullName>
    </submittedName>
</protein>
<keyword evidence="3" id="KW-0540">Nuclease</keyword>
<dbReference type="GO" id="GO:0016787">
    <property type="term" value="F:hydrolase activity"/>
    <property type="evidence" value="ECO:0007669"/>
    <property type="project" value="UniProtKB-KW"/>
</dbReference>
<evidence type="ECO:0000256" key="4">
    <source>
        <dbReference type="ARBA" id="ARBA00022759"/>
    </source>
</evidence>
<dbReference type="OrthoDB" id="415724at2759"/>
<dbReference type="InterPro" id="IPR043502">
    <property type="entry name" value="DNA/RNA_pol_sf"/>
</dbReference>
<keyword evidence="4" id="KW-0255">Endonuclease</keyword>
<accession>A0A5B6VVQ5</accession>
<dbReference type="PANTHER" id="PTHR34072:SF52">
    <property type="entry name" value="RIBONUCLEASE H"/>
    <property type="match status" value="1"/>
</dbReference>
<evidence type="ECO:0000259" key="7">
    <source>
        <dbReference type="Pfam" id="PF17917"/>
    </source>
</evidence>
<dbReference type="EMBL" id="SMMG02000005">
    <property type="protein sequence ID" value="KAA3473064.1"/>
    <property type="molecule type" value="Genomic_DNA"/>
</dbReference>
<dbReference type="Pfam" id="PF17917">
    <property type="entry name" value="RT_RNaseH"/>
    <property type="match status" value="1"/>
</dbReference>
<dbReference type="PANTHER" id="PTHR34072">
    <property type="entry name" value="ENZYMATIC POLYPROTEIN-RELATED"/>
    <property type="match status" value="1"/>
</dbReference>
<evidence type="ECO:0000256" key="2">
    <source>
        <dbReference type="ARBA" id="ARBA00022695"/>
    </source>
</evidence>
<sequence length="379" mass="44864">MKNKYLLPRIDNLSEGLYYFQRLIFVLLRVKEVDVHKTTFKTRYGHYKFLFGVVFIDDILVYSKIEDDHDEHLRVMLQFFCEKQLYAKVSKCEFWLREGTWFLLRGSELILERLRLCLIGNSLRMYLKSVVFWWFVEGFSLITALLTKLFHKGVPFVWTDAQQSCFKKLKFVLTQASFLIQLESGKEFKDGKVVANATHQFKTHEGNYPTHDLELAAVRHYLYGKRCIIYTDHKSIKYLLTYKELNHRQCLWIELLKDYDCTIEYHPSKANVMADALSRKAMTDLRVMFAHLSLFDDASLLAELQVKPTWIVHIRDKQLVDETLGLRFFQISTSDFGLNNDCVLCCQCRIYANDKNWLRLLQRFKGWGFYPIIVLEDSG</sequence>
<evidence type="ECO:0000256" key="1">
    <source>
        <dbReference type="ARBA" id="ARBA00022679"/>
    </source>
</evidence>
<dbReference type="CDD" id="cd09274">
    <property type="entry name" value="RNase_HI_RT_Ty3"/>
    <property type="match status" value="1"/>
</dbReference>
<organism evidence="8 9">
    <name type="scientific">Gossypium australe</name>
    <dbReference type="NCBI Taxonomy" id="47621"/>
    <lineage>
        <taxon>Eukaryota</taxon>
        <taxon>Viridiplantae</taxon>
        <taxon>Streptophyta</taxon>
        <taxon>Embryophyta</taxon>
        <taxon>Tracheophyta</taxon>
        <taxon>Spermatophyta</taxon>
        <taxon>Magnoliopsida</taxon>
        <taxon>eudicotyledons</taxon>
        <taxon>Gunneridae</taxon>
        <taxon>Pentapetalae</taxon>
        <taxon>rosids</taxon>
        <taxon>malvids</taxon>
        <taxon>Malvales</taxon>
        <taxon>Malvaceae</taxon>
        <taxon>Malvoideae</taxon>
        <taxon>Gossypium</taxon>
    </lineage>
</organism>
<evidence type="ECO:0000256" key="6">
    <source>
        <dbReference type="ARBA" id="ARBA00022918"/>
    </source>
</evidence>
<proteinExistence type="predicted"/>
<keyword evidence="1" id="KW-0808">Transferase</keyword>
<keyword evidence="9" id="KW-1185">Reference proteome</keyword>
<dbReference type="AlphaFoldDB" id="A0A5B6VVQ5"/>
<evidence type="ECO:0000313" key="9">
    <source>
        <dbReference type="Proteomes" id="UP000325315"/>
    </source>
</evidence>
<evidence type="ECO:0000313" key="8">
    <source>
        <dbReference type="EMBL" id="KAA3473064.1"/>
    </source>
</evidence>
<dbReference type="Proteomes" id="UP000325315">
    <property type="component" value="Unassembled WGS sequence"/>
</dbReference>
<evidence type="ECO:0000256" key="3">
    <source>
        <dbReference type="ARBA" id="ARBA00022722"/>
    </source>
</evidence>